<feature type="non-terminal residue" evidence="1">
    <location>
        <position position="125"/>
    </location>
</feature>
<reference evidence="1" key="1">
    <citation type="submission" date="2020-04" db="EMBL/GenBank/DDBJ databases">
        <authorList>
            <person name="Alioto T."/>
            <person name="Alioto T."/>
            <person name="Gomez Garrido J."/>
        </authorList>
    </citation>
    <scope>NUCLEOTIDE SEQUENCE</scope>
    <source>
        <strain evidence="1">A484AB</strain>
    </source>
</reference>
<comment type="caution">
    <text evidence="1">The sequence shown here is derived from an EMBL/GenBank/DDBJ whole genome shotgun (WGS) entry which is preliminary data.</text>
</comment>
<proteinExistence type="predicted"/>
<gene>
    <name evidence="1" type="ORF">PACLA_8A016427</name>
</gene>
<dbReference type="OrthoDB" id="5979002at2759"/>
<accession>A0A6S7KBA8</accession>
<feature type="non-terminal residue" evidence="1">
    <location>
        <position position="1"/>
    </location>
</feature>
<keyword evidence="2" id="KW-1185">Reference proteome</keyword>
<protein>
    <submittedName>
        <fullName evidence="1">Uncharacterized protein</fullName>
    </submittedName>
</protein>
<evidence type="ECO:0000313" key="1">
    <source>
        <dbReference type="EMBL" id="CAB4040681.1"/>
    </source>
</evidence>
<dbReference type="Proteomes" id="UP001152795">
    <property type="component" value="Unassembled WGS sequence"/>
</dbReference>
<dbReference type="AlphaFoldDB" id="A0A6S7KBA8"/>
<evidence type="ECO:0000313" key="2">
    <source>
        <dbReference type="Proteomes" id="UP001152795"/>
    </source>
</evidence>
<sequence>ALLLNAAKDIEMLECPPESKKLMVGEKLELQWKYNVKVSERNQWKISLYVFNNTNNAKNTLLVLDRSGKIIVRQSLPLVYQRIDLKLSHNIARISIPTTTFDDTAGYGINFKPSTGKNSLQKVTD</sequence>
<organism evidence="1 2">
    <name type="scientific">Paramuricea clavata</name>
    <name type="common">Red gorgonian</name>
    <name type="synonym">Violescent sea-whip</name>
    <dbReference type="NCBI Taxonomy" id="317549"/>
    <lineage>
        <taxon>Eukaryota</taxon>
        <taxon>Metazoa</taxon>
        <taxon>Cnidaria</taxon>
        <taxon>Anthozoa</taxon>
        <taxon>Octocorallia</taxon>
        <taxon>Malacalcyonacea</taxon>
        <taxon>Plexauridae</taxon>
        <taxon>Paramuricea</taxon>
    </lineage>
</organism>
<dbReference type="EMBL" id="CACRXK020027107">
    <property type="protein sequence ID" value="CAB4040681.1"/>
    <property type="molecule type" value="Genomic_DNA"/>
</dbReference>
<name>A0A6S7KBA8_PARCT</name>